<protein>
    <recommendedName>
        <fullName evidence="5">Major facilitator superfamily (MFS) profile domain-containing protein</fullName>
    </recommendedName>
</protein>
<feature type="region of interest" description="Disordered" evidence="3">
    <location>
        <begin position="1"/>
        <end position="22"/>
    </location>
</feature>
<dbReference type="InterPro" id="IPR050327">
    <property type="entry name" value="Proton-linked_MCT"/>
</dbReference>
<dbReference type="HOGENOM" id="CLU_001265_1_2_1"/>
<feature type="transmembrane region" description="Helical" evidence="4">
    <location>
        <begin position="79"/>
        <end position="101"/>
    </location>
</feature>
<feature type="transmembrane region" description="Helical" evidence="4">
    <location>
        <begin position="200"/>
        <end position="219"/>
    </location>
</feature>
<dbReference type="GO" id="GO:0022857">
    <property type="term" value="F:transmembrane transporter activity"/>
    <property type="evidence" value="ECO:0007669"/>
    <property type="project" value="InterPro"/>
</dbReference>
<feature type="transmembrane region" description="Helical" evidence="4">
    <location>
        <begin position="41"/>
        <end position="64"/>
    </location>
</feature>
<comment type="subcellular location">
    <subcellularLocation>
        <location evidence="1">Membrane</location>
        <topology evidence="1">Multi-pass membrane protein</topology>
    </subcellularLocation>
</comment>
<evidence type="ECO:0000313" key="7">
    <source>
        <dbReference type="Proteomes" id="UP000039046"/>
    </source>
</evidence>
<dbReference type="InterPro" id="IPR036259">
    <property type="entry name" value="MFS_trans_sf"/>
</dbReference>
<dbReference type="SUPFAM" id="SSF103473">
    <property type="entry name" value="MFS general substrate transporter"/>
    <property type="match status" value="1"/>
</dbReference>
<feature type="transmembrane region" description="Helical" evidence="4">
    <location>
        <begin position="308"/>
        <end position="327"/>
    </location>
</feature>
<dbReference type="OrthoDB" id="2213137at2759"/>
<proteinExistence type="inferred from homology"/>
<dbReference type="InterPro" id="IPR020846">
    <property type="entry name" value="MFS_dom"/>
</dbReference>
<evidence type="ECO:0000259" key="5">
    <source>
        <dbReference type="PROSITE" id="PS50850"/>
    </source>
</evidence>
<reference evidence="6 7" key="1">
    <citation type="journal article" date="2015" name="Genome Announc.">
        <title>Draft Genome Sequence and Gene Annotation of the Entomopathogenic Fungus Verticillium hemipterigenum.</title>
        <authorList>
            <person name="Horn F."/>
            <person name="Habel A."/>
            <person name="Scharf D.H."/>
            <person name="Dworschak J."/>
            <person name="Brakhage A.A."/>
            <person name="Guthke R."/>
            <person name="Hertweck C."/>
            <person name="Linde J."/>
        </authorList>
    </citation>
    <scope>NUCLEOTIDE SEQUENCE [LARGE SCALE GENOMIC DNA]</scope>
</reference>
<feature type="transmembrane region" description="Helical" evidence="4">
    <location>
        <begin position="240"/>
        <end position="259"/>
    </location>
</feature>
<sequence length="445" mass="47894">MAETHELTYTTPSATSHQQSDHEDELIAPVLPPMDRGKGAYTALACSTIAQAPIWGFSVSFGIFQEYYSSHLGSSPGSIATIGALQMGIMYLMMPPAFFVLTRYPIARRYCAPLGLLLTTISIASSAFVTSVDRLIATQGALYALGCGLIFCPVSLAMDEWFSQRKGFAYGVMWAGKSTTGVVLPFLFDVLLKKIGLKATLLSWAGASALMLCPTLFYLNPRVPIQQRDSPTMSFRFLRYPVFWMMQSGIIIQALGYLMPTTYLATYASDIGLPSISGPVLLALFSIASVPGGIFHGMIGDKMSATRVILISSLGSAVPIFLLWGLSKHMANLVVFVMLYGFFAGGFSSTWSSMVKEIQREDTSPDASLLFGLLLGGRGVGFVLGGPISGALLGNEGLISHGQIGYATKYGPMILCTGITSVFGAWAAIWKLGKTYAHRVTHCIH</sequence>
<dbReference type="AlphaFoldDB" id="A0A0A1TCY8"/>
<dbReference type="EMBL" id="CDHN01000002">
    <property type="protein sequence ID" value="CEJ83803.1"/>
    <property type="molecule type" value="Genomic_DNA"/>
</dbReference>
<keyword evidence="4" id="KW-0472">Membrane</keyword>
<dbReference type="GO" id="GO:0016020">
    <property type="term" value="C:membrane"/>
    <property type="evidence" value="ECO:0007669"/>
    <property type="project" value="UniProtKB-SubCell"/>
</dbReference>
<evidence type="ECO:0000256" key="2">
    <source>
        <dbReference type="ARBA" id="ARBA00006727"/>
    </source>
</evidence>
<feature type="transmembrane region" description="Helical" evidence="4">
    <location>
        <begin position="410"/>
        <end position="429"/>
    </location>
</feature>
<dbReference type="Gene3D" id="1.20.1250.20">
    <property type="entry name" value="MFS general substrate transporter like domains"/>
    <property type="match status" value="2"/>
</dbReference>
<feature type="transmembrane region" description="Helical" evidence="4">
    <location>
        <begin position="168"/>
        <end position="188"/>
    </location>
</feature>
<feature type="transmembrane region" description="Helical" evidence="4">
    <location>
        <begin position="271"/>
        <end position="296"/>
    </location>
</feature>
<feature type="transmembrane region" description="Helical" evidence="4">
    <location>
        <begin position="135"/>
        <end position="156"/>
    </location>
</feature>
<dbReference type="InterPro" id="IPR011701">
    <property type="entry name" value="MFS"/>
</dbReference>
<dbReference type="PANTHER" id="PTHR11360">
    <property type="entry name" value="MONOCARBOXYLATE TRANSPORTER"/>
    <property type="match status" value="1"/>
</dbReference>
<keyword evidence="4" id="KW-0812">Transmembrane</keyword>
<dbReference type="PROSITE" id="PS50850">
    <property type="entry name" value="MFS"/>
    <property type="match status" value="1"/>
</dbReference>
<dbReference type="Pfam" id="PF07690">
    <property type="entry name" value="MFS_1"/>
    <property type="match status" value="1"/>
</dbReference>
<keyword evidence="4" id="KW-1133">Transmembrane helix</keyword>
<evidence type="ECO:0000256" key="3">
    <source>
        <dbReference type="SAM" id="MobiDB-lite"/>
    </source>
</evidence>
<feature type="transmembrane region" description="Helical" evidence="4">
    <location>
        <begin position="367"/>
        <end position="390"/>
    </location>
</feature>
<feature type="compositionally biased region" description="Polar residues" evidence="3">
    <location>
        <begin position="7"/>
        <end position="18"/>
    </location>
</feature>
<gene>
    <name evidence="6" type="ORF">VHEMI03263</name>
</gene>
<keyword evidence="7" id="KW-1185">Reference proteome</keyword>
<organism evidence="6 7">
    <name type="scientific">[Torrubiella] hemipterigena</name>
    <dbReference type="NCBI Taxonomy" id="1531966"/>
    <lineage>
        <taxon>Eukaryota</taxon>
        <taxon>Fungi</taxon>
        <taxon>Dikarya</taxon>
        <taxon>Ascomycota</taxon>
        <taxon>Pezizomycotina</taxon>
        <taxon>Sordariomycetes</taxon>
        <taxon>Hypocreomycetidae</taxon>
        <taxon>Hypocreales</taxon>
        <taxon>Clavicipitaceae</taxon>
        <taxon>Clavicipitaceae incertae sedis</taxon>
        <taxon>'Torrubiella' clade</taxon>
    </lineage>
</organism>
<comment type="similarity">
    <text evidence="2">Belongs to the major facilitator superfamily. Monocarboxylate porter (TC 2.A.1.13) family.</text>
</comment>
<feature type="transmembrane region" description="Helical" evidence="4">
    <location>
        <begin position="110"/>
        <end position="129"/>
    </location>
</feature>
<feature type="domain" description="Major facilitator superfamily (MFS) profile" evidence="5">
    <location>
        <begin position="242"/>
        <end position="445"/>
    </location>
</feature>
<name>A0A0A1TCY8_9HYPO</name>
<accession>A0A0A1TCY8</accession>
<evidence type="ECO:0000256" key="1">
    <source>
        <dbReference type="ARBA" id="ARBA00004141"/>
    </source>
</evidence>
<dbReference type="Proteomes" id="UP000039046">
    <property type="component" value="Unassembled WGS sequence"/>
</dbReference>
<dbReference type="PANTHER" id="PTHR11360:SF287">
    <property type="entry name" value="MFS MONOCARBOXYLATE TRANSPORTER"/>
    <property type="match status" value="1"/>
</dbReference>
<evidence type="ECO:0000313" key="6">
    <source>
        <dbReference type="EMBL" id="CEJ83803.1"/>
    </source>
</evidence>
<evidence type="ECO:0000256" key="4">
    <source>
        <dbReference type="SAM" id="Phobius"/>
    </source>
</evidence>
<feature type="transmembrane region" description="Helical" evidence="4">
    <location>
        <begin position="333"/>
        <end position="355"/>
    </location>
</feature>